<gene>
    <name evidence="1" type="ORF">CDAR_473021</name>
</gene>
<evidence type="ECO:0000313" key="1">
    <source>
        <dbReference type="EMBL" id="GIY66764.1"/>
    </source>
</evidence>
<name>A0AAV4VA33_9ARAC</name>
<dbReference type="AlphaFoldDB" id="A0AAV4VA33"/>
<keyword evidence="2" id="KW-1185">Reference proteome</keyword>
<comment type="caution">
    <text evidence="1">The sequence shown here is derived from an EMBL/GenBank/DDBJ whole genome shotgun (WGS) entry which is preliminary data.</text>
</comment>
<sequence>MRGLKSPFSRLNPQCLAQNRRHIPKIHHPLREIFRKGHTVGSVSPNIRKGHEMFFESTVHHWKPIGTSRNRASTNTFPFLGCKLAVSKAHLPALTQSVIGRTGDTSRKFTILYGKYSGKGTRRGL</sequence>
<organism evidence="1 2">
    <name type="scientific">Caerostris darwini</name>
    <dbReference type="NCBI Taxonomy" id="1538125"/>
    <lineage>
        <taxon>Eukaryota</taxon>
        <taxon>Metazoa</taxon>
        <taxon>Ecdysozoa</taxon>
        <taxon>Arthropoda</taxon>
        <taxon>Chelicerata</taxon>
        <taxon>Arachnida</taxon>
        <taxon>Araneae</taxon>
        <taxon>Araneomorphae</taxon>
        <taxon>Entelegynae</taxon>
        <taxon>Araneoidea</taxon>
        <taxon>Araneidae</taxon>
        <taxon>Caerostris</taxon>
    </lineage>
</organism>
<dbReference type="EMBL" id="BPLQ01012650">
    <property type="protein sequence ID" value="GIY66764.1"/>
    <property type="molecule type" value="Genomic_DNA"/>
</dbReference>
<accession>A0AAV4VA33</accession>
<reference evidence="1 2" key="1">
    <citation type="submission" date="2021-06" db="EMBL/GenBank/DDBJ databases">
        <title>Caerostris darwini draft genome.</title>
        <authorList>
            <person name="Kono N."/>
            <person name="Arakawa K."/>
        </authorList>
    </citation>
    <scope>NUCLEOTIDE SEQUENCE [LARGE SCALE GENOMIC DNA]</scope>
</reference>
<proteinExistence type="predicted"/>
<evidence type="ECO:0000313" key="2">
    <source>
        <dbReference type="Proteomes" id="UP001054837"/>
    </source>
</evidence>
<dbReference type="Proteomes" id="UP001054837">
    <property type="component" value="Unassembled WGS sequence"/>
</dbReference>
<protein>
    <submittedName>
        <fullName evidence="1">Uncharacterized protein</fullName>
    </submittedName>
</protein>